<sequence>MKYIYFEMEDKAAIQAWLSSQPDGEWDVLVGCEADENPAQMLASCAQREGGLWLLGF</sequence>
<gene>
    <name evidence="1" type="ORF">ETSY1_44390</name>
</gene>
<proteinExistence type="predicted"/>
<name>W4L2G4_ENTF1</name>
<reference evidence="1 2" key="1">
    <citation type="journal article" date="2014" name="Nature">
        <title>An environmental bacterial taxon with a large and distinct metabolic repertoire.</title>
        <authorList>
            <person name="Wilson M.C."/>
            <person name="Mori T."/>
            <person name="Ruckert C."/>
            <person name="Uria A.R."/>
            <person name="Helf M.J."/>
            <person name="Takada K."/>
            <person name="Gernert C."/>
            <person name="Steffens U.A."/>
            <person name="Heycke N."/>
            <person name="Schmitt S."/>
            <person name="Rinke C."/>
            <person name="Helfrich E.J."/>
            <person name="Brachmann A.O."/>
            <person name="Gurgui C."/>
            <person name="Wakimoto T."/>
            <person name="Kracht M."/>
            <person name="Crusemann M."/>
            <person name="Hentschel U."/>
            <person name="Abe I."/>
            <person name="Matsunaga S."/>
            <person name="Kalinowski J."/>
            <person name="Takeyama H."/>
            <person name="Piel J."/>
        </authorList>
    </citation>
    <scope>NUCLEOTIDE SEQUENCE [LARGE SCALE GENOMIC DNA]</scope>
    <source>
        <strain evidence="2">TSY1</strain>
    </source>
</reference>
<evidence type="ECO:0000313" key="1">
    <source>
        <dbReference type="EMBL" id="ETW92268.1"/>
    </source>
</evidence>
<keyword evidence="2" id="KW-1185">Reference proteome</keyword>
<protein>
    <submittedName>
        <fullName evidence="1">Uncharacterized protein</fullName>
    </submittedName>
</protein>
<evidence type="ECO:0000313" key="2">
    <source>
        <dbReference type="Proteomes" id="UP000019141"/>
    </source>
</evidence>
<dbReference type="AlphaFoldDB" id="W4L2G4"/>
<dbReference type="Proteomes" id="UP000019141">
    <property type="component" value="Unassembled WGS sequence"/>
</dbReference>
<comment type="caution">
    <text evidence="1">The sequence shown here is derived from an EMBL/GenBank/DDBJ whole genome shotgun (WGS) entry which is preliminary data.</text>
</comment>
<organism evidence="1 2">
    <name type="scientific">Entotheonella factor</name>
    <dbReference type="NCBI Taxonomy" id="1429438"/>
    <lineage>
        <taxon>Bacteria</taxon>
        <taxon>Pseudomonadati</taxon>
        <taxon>Nitrospinota/Tectimicrobiota group</taxon>
        <taxon>Candidatus Tectimicrobiota</taxon>
        <taxon>Candidatus Entotheonellia</taxon>
        <taxon>Candidatus Entotheonellales</taxon>
        <taxon>Candidatus Entotheonellaceae</taxon>
        <taxon>Candidatus Entotheonella</taxon>
    </lineage>
</organism>
<accession>W4L2G4</accession>
<dbReference type="HOGENOM" id="CLU_2988056_0_0_7"/>
<dbReference type="EMBL" id="AZHW01001562">
    <property type="protein sequence ID" value="ETW92268.1"/>
    <property type="molecule type" value="Genomic_DNA"/>
</dbReference>